<organism evidence="3 4">
    <name type="scientific">Clitoria ternatea</name>
    <name type="common">Butterfly pea</name>
    <dbReference type="NCBI Taxonomy" id="43366"/>
    <lineage>
        <taxon>Eukaryota</taxon>
        <taxon>Viridiplantae</taxon>
        <taxon>Streptophyta</taxon>
        <taxon>Embryophyta</taxon>
        <taxon>Tracheophyta</taxon>
        <taxon>Spermatophyta</taxon>
        <taxon>Magnoliopsida</taxon>
        <taxon>eudicotyledons</taxon>
        <taxon>Gunneridae</taxon>
        <taxon>Pentapetalae</taxon>
        <taxon>rosids</taxon>
        <taxon>fabids</taxon>
        <taxon>Fabales</taxon>
        <taxon>Fabaceae</taxon>
        <taxon>Papilionoideae</taxon>
        <taxon>50 kb inversion clade</taxon>
        <taxon>NPAAA clade</taxon>
        <taxon>indigoferoid/millettioid clade</taxon>
        <taxon>Phaseoleae</taxon>
        <taxon>Clitoria</taxon>
    </lineage>
</organism>
<protein>
    <recommendedName>
        <fullName evidence="2">C2 NT-type domain-containing protein</fullName>
    </recommendedName>
</protein>
<accession>A0AAN9FSP3</accession>
<feature type="region of interest" description="Disordered" evidence="1">
    <location>
        <begin position="1"/>
        <end position="20"/>
    </location>
</feature>
<dbReference type="EMBL" id="JAYKXN010000006">
    <property type="protein sequence ID" value="KAK7278625.1"/>
    <property type="molecule type" value="Genomic_DNA"/>
</dbReference>
<sequence length="229" mass="25582">MAMSSDEVNYESGNKLKDRKGKGKICNLGRHSRDKFQERLDFKFYDFQALEIEKGWNNLLVSIISMETGETIAKSGKASVQNGECHWEDSMLSTIWIYDDYLQDNEAFLLKLIVVMGSARFGTLGEATINLASYLGPEACTAYLPLKHCSHGTILQVKIQCLTPRSKYRMDANSYVEEMSEGFDDVESISDVSNNTFSRTSGSSHCDKLENAYYGGELSRKGGICSVPT</sequence>
<dbReference type="PANTHER" id="PTHR47270">
    <property type="entry name" value="PROTEIN MLP1-LIKE"/>
    <property type="match status" value="1"/>
</dbReference>
<dbReference type="Pfam" id="PF10358">
    <property type="entry name" value="NT-C2"/>
    <property type="match status" value="1"/>
</dbReference>
<dbReference type="PROSITE" id="PS51840">
    <property type="entry name" value="C2_NT"/>
    <property type="match status" value="1"/>
</dbReference>
<dbReference type="PANTHER" id="PTHR47270:SF13">
    <property type="entry name" value="HEAVY CHAIN-LIKE PROTEIN, PUTATIVE-RELATED"/>
    <property type="match status" value="1"/>
</dbReference>
<comment type="caution">
    <text evidence="3">The sequence shown here is derived from an EMBL/GenBank/DDBJ whole genome shotgun (WGS) entry which is preliminary data.</text>
</comment>
<dbReference type="InterPro" id="IPR019448">
    <property type="entry name" value="NT-C2"/>
</dbReference>
<proteinExistence type="predicted"/>
<evidence type="ECO:0000313" key="4">
    <source>
        <dbReference type="Proteomes" id="UP001359559"/>
    </source>
</evidence>
<reference evidence="3 4" key="1">
    <citation type="submission" date="2024-01" db="EMBL/GenBank/DDBJ databases">
        <title>The genomes of 5 underutilized Papilionoideae crops provide insights into root nodulation and disease resistance.</title>
        <authorList>
            <person name="Yuan L."/>
        </authorList>
    </citation>
    <scope>NUCLEOTIDE SEQUENCE [LARGE SCALE GENOMIC DNA]</scope>
    <source>
        <strain evidence="3">LY-2023</strain>
        <tissue evidence="3">Leaf</tissue>
    </source>
</reference>
<evidence type="ECO:0000256" key="1">
    <source>
        <dbReference type="SAM" id="MobiDB-lite"/>
    </source>
</evidence>
<evidence type="ECO:0000313" key="3">
    <source>
        <dbReference type="EMBL" id="KAK7278625.1"/>
    </source>
</evidence>
<feature type="domain" description="C2 NT-type" evidence="2">
    <location>
        <begin position="28"/>
        <end position="163"/>
    </location>
</feature>
<dbReference type="Proteomes" id="UP001359559">
    <property type="component" value="Unassembled WGS sequence"/>
</dbReference>
<gene>
    <name evidence="3" type="ORF">RJT34_23658</name>
</gene>
<keyword evidence="4" id="KW-1185">Reference proteome</keyword>
<dbReference type="AlphaFoldDB" id="A0AAN9FSP3"/>
<name>A0AAN9FSP3_CLITE</name>
<evidence type="ECO:0000259" key="2">
    <source>
        <dbReference type="PROSITE" id="PS51840"/>
    </source>
</evidence>